<accession>A0A1X7T0K2</accession>
<dbReference type="EnsemblMetazoa" id="Aqu2.1.07975_001">
    <property type="protein sequence ID" value="Aqu2.1.07975_001"/>
    <property type="gene ID" value="Aqu2.1.07975"/>
</dbReference>
<organism evidence="1">
    <name type="scientific">Amphimedon queenslandica</name>
    <name type="common">Sponge</name>
    <dbReference type="NCBI Taxonomy" id="400682"/>
    <lineage>
        <taxon>Eukaryota</taxon>
        <taxon>Metazoa</taxon>
        <taxon>Porifera</taxon>
        <taxon>Demospongiae</taxon>
        <taxon>Heteroscleromorpha</taxon>
        <taxon>Haplosclerida</taxon>
        <taxon>Niphatidae</taxon>
        <taxon>Amphimedon</taxon>
    </lineage>
</organism>
<reference evidence="1" key="1">
    <citation type="submission" date="2017-05" db="UniProtKB">
        <authorList>
            <consortium name="EnsemblMetazoa"/>
        </authorList>
    </citation>
    <scope>IDENTIFICATION</scope>
</reference>
<name>A0A1X7T0K2_AMPQE</name>
<dbReference type="InParanoid" id="A0A1X7T0K2"/>
<proteinExistence type="predicted"/>
<dbReference type="PANTHER" id="PTHR48462:SF1">
    <property type="entry name" value="PROTEIN, PUTATIVE-RELATED"/>
    <property type="match status" value="1"/>
</dbReference>
<evidence type="ECO:0000313" key="1">
    <source>
        <dbReference type="EnsemblMetazoa" id="Aqu2.1.07975_001"/>
    </source>
</evidence>
<sequence>DSRSWALLLSISIPHAGDWLNALPSPNDELHLLDSEFRLCLKYWLRIPHTSGTASCPFCTFPADPVGNHTLACGGNGDRTHRHNGLRDVFSAAQSAALSHRREAPSLTQDSVSPADVFLPSWSQGRPAVLDVTVTSPLQRLTLSNAASSQGSTLLKAEHRKRVLHHDDCTRAGISYVPMAVETLGGWSPIGHQGH</sequence>
<dbReference type="AlphaFoldDB" id="A0A1X7T0K2"/>
<dbReference type="OMA" id="VQATHAQ"/>
<dbReference type="PANTHER" id="PTHR48462">
    <property type="entry name" value="PROTEIN, PUTATIVE-RELATED"/>
    <property type="match status" value="1"/>
</dbReference>
<protein>
    <submittedName>
        <fullName evidence="1">Uncharacterized protein</fullName>
    </submittedName>
</protein>